<protein>
    <submittedName>
        <fullName evidence="3">Uncharacterized protein</fullName>
    </submittedName>
</protein>
<evidence type="ECO:0000313" key="3">
    <source>
        <dbReference type="EMBL" id="PWK15780.1"/>
    </source>
</evidence>
<keyword evidence="4" id="KW-1185">Reference proteome</keyword>
<evidence type="ECO:0000256" key="1">
    <source>
        <dbReference type="SAM" id="MobiDB-lite"/>
    </source>
</evidence>
<sequence length="239" mass="27563">MKSWQKYLILFTSVVALQLTGFVLLERYLTPTTSAFTAVAVAKSSTPVEDVLTPPDTALLYDIDARGKTIAYYTRNAQVIIQNQKHQNLAVLDLEGAHYLQWMDQGKTLFYLRQQWGRYTFGVYKVAEKKLVPLYDMDGRQIQIEQLFKSTYSQSINFLYEQDGQLNLGFYESIFGFKSYSLYGVKPKKTWFDEKENILSIQDESGKVYHYQNGRPTTDVSETHEAKLSTSNQLNTIRP</sequence>
<comment type="caution">
    <text evidence="3">The sequence shown here is derived from an EMBL/GenBank/DDBJ whole genome shotgun (WGS) entry which is preliminary data.</text>
</comment>
<feature type="transmembrane region" description="Helical" evidence="2">
    <location>
        <begin position="7"/>
        <end position="25"/>
    </location>
</feature>
<dbReference type="Proteomes" id="UP000245634">
    <property type="component" value="Unassembled WGS sequence"/>
</dbReference>
<dbReference type="AlphaFoldDB" id="A0A316DZ48"/>
<evidence type="ECO:0000313" key="4">
    <source>
        <dbReference type="Proteomes" id="UP000245634"/>
    </source>
</evidence>
<name>A0A316DZ48_9BACL</name>
<dbReference type="OrthoDB" id="2381397at2"/>
<keyword evidence="2" id="KW-0472">Membrane</keyword>
<feature type="region of interest" description="Disordered" evidence="1">
    <location>
        <begin position="216"/>
        <end position="239"/>
    </location>
</feature>
<gene>
    <name evidence="3" type="ORF">C7459_10220</name>
</gene>
<dbReference type="EMBL" id="QGGL01000002">
    <property type="protein sequence ID" value="PWK15780.1"/>
    <property type="molecule type" value="Genomic_DNA"/>
</dbReference>
<proteinExistence type="predicted"/>
<accession>A0A316DZ48</accession>
<feature type="compositionally biased region" description="Polar residues" evidence="1">
    <location>
        <begin position="228"/>
        <end position="239"/>
    </location>
</feature>
<organism evidence="3 4">
    <name type="scientific">Tumebacillus permanentifrigoris</name>
    <dbReference type="NCBI Taxonomy" id="378543"/>
    <lineage>
        <taxon>Bacteria</taxon>
        <taxon>Bacillati</taxon>
        <taxon>Bacillota</taxon>
        <taxon>Bacilli</taxon>
        <taxon>Bacillales</taxon>
        <taxon>Alicyclobacillaceae</taxon>
        <taxon>Tumebacillus</taxon>
    </lineage>
</organism>
<evidence type="ECO:0000256" key="2">
    <source>
        <dbReference type="SAM" id="Phobius"/>
    </source>
</evidence>
<reference evidence="3 4" key="1">
    <citation type="submission" date="2018-05" db="EMBL/GenBank/DDBJ databases">
        <title>Genomic Encyclopedia of Type Strains, Phase IV (KMG-IV): sequencing the most valuable type-strain genomes for metagenomic binning, comparative biology and taxonomic classification.</title>
        <authorList>
            <person name="Goeker M."/>
        </authorList>
    </citation>
    <scope>NUCLEOTIDE SEQUENCE [LARGE SCALE GENOMIC DNA]</scope>
    <source>
        <strain evidence="3 4">DSM 18773</strain>
    </source>
</reference>
<dbReference type="RefSeq" id="WP_109685974.1">
    <property type="nucleotide sequence ID" value="NZ_QGGL01000002.1"/>
</dbReference>
<keyword evidence="2" id="KW-0812">Transmembrane</keyword>
<keyword evidence="2" id="KW-1133">Transmembrane helix</keyword>